<dbReference type="STRING" id="2177.BHR79_04930"/>
<dbReference type="KEGG" id="mhaz:BHR79_04930"/>
<feature type="region of interest" description="Disordered" evidence="1">
    <location>
        <begin position="1"/>
        <end position="25"/>
    </location>
</feature>
<feature type="domain" description="ArnR1-like winged helix-turn-helix" evidence="2">
    <location>
        <begin position="64"/>
        <end position="101"/>
    </location>
</feature>
<dbReference type="InterPro" id="IPR036390">
    <property type="entry name" value="WH_DNA-bd_sf"/>
</dbReference>
<dbReference type="GeneID" id="30583084"/>
<reference evidence="5 7" key="2">
    <citation type="submission" date="2016-10" db="EMBL/GenBank/DDBJ databases">
        <authorList>
            <person name="de Groot N.N."/>
        </authorList>
    </citation>
    <scope>NUCLEOTIDE SEQUENCE [LARGE SCALE GENOMIC DNA]</scope>
    <source>
        <strain evidence="5 7">Z-7982</strain>
    </source>
</reference>
<evidence type="ECO:0000313" key="8">
    <source>
        <dbReference type="Proteomes" id="UP000267921"/>
    </source>
</evidence>
<dbReference type="InterPro" id="IPR038723">
    <property type="entry name" value="ArnR1-like_HTH"/>
</dbReference>
<evidence type="ECO:0000313" key="6">
    <source>
        <dbReference type="Proteomes" id="UP000186879"/>
    </source>
</evidence>
<keyword evidence="6" id="KW-1185">Reference proteome</keyword>
<feature type="compositionally biased region" description="Basic and acidic residues" evidence="1">
    <location>
        <begin position="10"/>
        <end position="25"/>
    </location>
</feature>
<dbReference type="Gene3D" id="1.10.10.10">
    <property type="entry name" value="Winged helix-like DNA-binding domain superfamily/Winged helix DNA-binding domain"/>
    <property type="match status" value="1"/>
</dbReference>
<protein>
    <submittedName>
        <fullName evidence="5">Winged helix-turn-helix</fullName>
    </submittedName>
</protein>
<dbReference type="OrthoDB" id="135354at2157"/>
<dbReference type="AlphaFoldDB" id="A0A1L3Q222"/>
<dbReference type="EMBL" id="RJJG01000008">
    <property type="protein sequence ID" value="RNI07474.1"/>
    <property type="molecule type" value="Genomic_DNA"/>
</dbReference>
<accession>A0A1L3Q222</accession>
<proteinExistence type="predicted"/>
<name>A0A1L3Q222_9EURY</name>
<evidence type="ECO:0000313" key="3">
    <source>
        <dbReference type="EMBL" id="APH38900.1"/>
    </source>
</evidence>
<dbReference type="Proteomes" id="UP000267921">
    <property type="component" value="Unassembled WGS sequence"/>
</dbReference>
<dbReference type="RefSeq" id="WP_072561340.1">
    <property type="nucleotide sequence ID" value="NZ_CP017921.1"/>
</dbReference>
<dbReference type="SUPFAM" id="SSF46785">
    <property type="entry name" value="Winged helix' DNA-binding domain"/>
    <property type="match status" value="1"/>
</dbReference>
<dbReference type="Proteomes" id="UP000186879">
    <property type="component" value="Chromosome"/>
</dbReference>
<dbReference type="EMBL" id="FNMU01000004">
    <property type="protein sequence ID" value="SDW67642.1"/>
    <property type="molecule type" value="Genomic_DNA"/>
</dbReference>
<gene>
    <name evidence="3" type="ORF">BHR79_04930</name>
    <name evidence="4" type="ORF">EFE40_09795</name>
    <name evidence="5" type="ORF">SAMN04515625_1386</name>
</gene>
<dbReference type="Pfam" id="PF14947">
    <property type="entry name" value="HTH_45"/>
    <property type="match status" value="1"/>
</dbReference>
<evidence type="ECO:0000256" key="1">
    <source>
        <dbReference type="SAM" id="MobiDB-lite"/>
    </source>
</evidence>
<dbReference type="InterPro" id="IPR036388">
    <property type="entry name" value="WH-like_DNA-bd_sf"/>
</dbReference>
<reference evidence="4 8" key="3">
    <citation type="submission" date="2018-10" db="EMBL/GenBank/DDBJ databases">
        <title>Cultivation of a novel Methanohalophilus strain from Kebrit Deep of the Red Sea and a genomic comparison of members of the genus Methanohalophilus.</title>
        <authorList>
            <person name="Guan Y."/>
            <person name="Ngugi D.K."/>
            <person name="Stingl U."/>
        </authorList>
    </citation>
    <scope>NUCLEOTIDE SEQUENCE [LARGE SCALE GENOMIC DNA]</scope>
    <source>
        <strain evidence="4 8">DSM 3094</strain>
    </source>
</reference>
<reference evidence="3 6" key="1">
    <citation type="submission" date="2016-10" db="EMBL/GenBank/DDBJ databases">
        <title>Methanohalophilus halophilus.</title>
        <authorList>
            <person name="L'haridon S."/>
        </authorList>
    </citation>
    <scope>NUCLEOTIDE SEQUENCE [LARGE SCALE GENOMIC DNA]</scope>
    <source>
        <strain evidence="3 6">Z-7982</strain>
    </source>
</reference>
<evidence type="ECO:0000313" key="7">
    <source>
        <dbReference type="Proteomes" id="UP000198669"/>
    </source>
</evidence>
<evidence type="ECO:0000313" key="5">
    <source>
        <dbReference type="EMBL" id="SDW67642.1"/>
    </source>
</evidence>
<organism evidence="3 6">
    <name type="scientific">Methanohalophilus halophilus</name>
    <dbReference type="NCBI Taxonomy" id="2177"/>
    <lineage>
        <taxon>Archaea</taxon>
        <taxon>Methanobacteriati</taxon>
        <taxon>Methanobacteriota</taxon>
        <taxon>Stenosarchaea group</taxon>
        <taxon>Methanomicrobia</taxon>
        <taxon>Methanosarcinales</taxon>
        <taxon>Methanosarcinaceae</taxon>
        <taxon>Methanohalophilus</taxon>
    </lineage>
</organism>
<dbReference type="Proteomes" id="UP000198669">
    <property type="component" value="Unassembled WGS sequence"/>
</dbReference>
<evidence type="ECO:0000313" key="4">
    <source>
        <dbReference type="EMBL" id="RNI07474.1"/>
    </source>
</evidence>
<sequence>MEDDYDELDDVIKQKPSKGESVKKEHDMLNKAASHPLRRQIVKTIGAFGINTDELSANIDEEPSVLKYHIDFLLNGELVRIENGEYRLTDKGIELLSDCQSGKSNPKC</sequence>
<evidence type="ECO:0000259" key="2">
    <source>
        <dbReference type="Pfam" id="PF14947"/>
    </source>
</evidence>
<dbReference type="EMBL" id="CP017921">
    <property type="protein sequence ID" value="APH38900.1"/>
    <property type="molecule type" value="Genomic_DNA"/>
</dbReference>